<evidence type="ECO:0000259" key="1">
    <source>
        <dbReference type="Pfam" id="PF03184"/>
    </source>
</evidence>
<protein>
    <recommendedName>
        <fullName evidence="1">DDE-1 domain-containing protein</fullName>
    </recommendedName>
</protein>
<dbReference type="AlphaFoldDB" id="A0A6A6CAV5"/>
<dbReference type="InterPro" id="IPR004875">
    <property type="entry name" value="DDE_SF_endonuclease_dom"/>
</dbReference>
<dbReference type="EMBL" id="ML993605">
    <property type="protein sequence ID" value="KAF2164155.1"/>
    <property type="molecule type" value="Genomic_DNA"/>
</dbReference>
<dbReference type="GO" id="GO:0003677">
    <property type="term" value="F:DNA binding"/>
    <property type="evidence" value="ECO:0007669"/>
    <property type="project" value="TreeGrafter"/>
</dbReference>
<evidence type="ECO:0000313" key="3">
    <source>
        <dbReference type="Proteomes" id="UP000799537"/>
    </source>
</evidence>
<organism evidence="2 3">
    <name type="scientific">Zasmidium cellare ATCC 36951</name>
    <dbReference type="NCBI Taxonomy" id="1080233"/>
    <lineage>
        <taxon>Eukaryota</taxon>
        <taxon>Fungi</taxon>
        <taxon>Dikarya</taxon>
        <taxon>Ascomycota</taxon>
        <taxon>Pezizomycotina</taxon>
        <taxon>Dothideomycetes</taxon>
        <taxon>Dothideomycetidae</taxon>
        <taxon>Mycosphaerellales</taxon>
        <taxon>Mycosphaerellaceae</taxon>
        <taxon>Zasmidium</taxon>
    </lineage>
</organism>
<dbReference type="InterPro" id="IPR036397">
    <property type="entry name" value="RNaseH_sf"/>
</dbReference>
<sequence>MADIAILQARLARYPLEDQYNCDETGLFWKMVPDRALSTVPVPGHKKEKVRITVHHCVNATGSHKLQPWIIGRYQRPRCFAAAGVQIERLDCTYRANKKSWMTGPIMLQWLRWFDSQMSGRRVVLVMDNFSAHETAVNELDTLPAEYGLRNTEVVWLPPNTTSKSQPLDQGIIATFKACYRRHWLRYMADEVEEERDPLKTMNLLKAIRFVIRAWHEVSTQTITNCWNHSAIALQAQPYMQQQSTLPAQASEALALLEQQLQGLQQQQVIRQRMSIQQLLYVPEEDVVDNLDDLAEQIAQQFEPIPPEESDQEEVEQLPRIHASQALKLLRQLRLHEEQSDDCNSSWLQSLDKYEKVVQQRAVVGLQQQEISLYFGAG</sequence>
<dbReference type="Proteomes" id="UP000799537">
    <property type="component" value="Unassembled WGS sequence"/>
</dbReference>
<name>A0A6A6CAV5_ZASCE</name>
<dbReference type="Pfam" id="PF03184">
    <property type="entry name" value="DDE_1"/>
    <property type="match status" value="1"/>
</dbReference>
<feature type="domain" description="DDE-1" evidence="1">
    <location>
        <begin position="50"/>
        <end position="227"/>
    </location>
</feature>
<dbReference type="RefSeq" id="XP_033665044.1">
    <property type="nucleotide sequence ID" value="XM_033807720.1"/>
</dbReference>
<dbReference type="OrthoDB" id="3931433at2759"/>
<evidence type="ECO:0000313" key="2">
    <source>
        <dbReference type="EMBL" id="KAF2164155.1"/>
    </source>
</evidence>
<accession>A0A6A6CAV5</accession>
<reference evidence="2" key="1">
    <citation type="journal article" date="2020" name="Stud. Mycol.">
        <title>101 Dothideomycetes genomes: a test case for predicting lifestyles and emergence of pathogens.</title>
        <authorList>
            <person name="Haridas S."/>
            <person name="Albert R."/>
            <person name="Binder M."/>
            <person name="Bloem J."/>
            <person name="Labutti K."/>
            <person name="Salamov A."/>
            <person name="Andreopoulos B."/>
            <person name="Baker S."/>
            <person name="Barry K."/>
            <person name="Bills G."/>
            <person name="Bluhm B."/>
            <person name="Cannon C."/>
            <person name="Castanera R."/>
            <person name="Culley D."/>
            <person name="Daum C."/>
            <person name="Ezra D."/>
            <person name="Gonzalez J."/>
            <person name="Henrissat B."/>
            <person name="Kuo A."/>
            <person name="Liang C."/>
            <person name="Lipzen A."/>
            <person name="Lutzoni F."/>
            <person name="Magnuson J."/>
            <person name="Mondo S."/>
            <person name="Nolan M."/>
            <person name="Ohm R."/>
            <person name="Pangilinan J."/>
            <person name="Park H.-J."/>
            <person name="Ramirez L."/>
            <person name="Alfaro M."/>
            <person name="Sun H."/>
            <person name="Tritt A."/>
            <person name="Yoshinaga Y."/>
            <person name="Zwiers L.-H."/>
            <person name="Turgeon B."/>
            <person name="Goodwin S."/>
            <person name="Spatafora J."/>
            <person name="Crous P."/>
            <person name="Grigoriev I."/>
        </authorList>
    </citation>
    <scope>NUCLEOTIDE SEQUENCE</scope>
    <source>
        <strain evidence="2">ATCC 36951</strain>
    </source>
</reference>
<dbReference type="PANTHER" id="PTHR19303:SF73">
    <property type="entry name" value="PROTEIN PDC2"/>
    <property type="match status" value="1"/>
</dbReference>
<keyword evidence="3" id="KW-1185">Reference proteome</keyword>
<dbReference type="GO" id="GO:0005634">
    <property type="term" value="C:nucleus"/>
    <property type="evidence" value="ECO:0007669"/>
    <property type="project" value="TreeGrafter"/>
</dbReference>
<proteinExistence type="predicted"/>
<dbReference type="Gene3D" id="3.30.420.10">
    <property type="entry name" value="Ribonuclease H-like superfamily/Ribonuclease H"/>
    <property type="match status" value="1"/>
</dbReference>
<dbReference type="PANTHER" id="PTHR19303">
    <property type="entry name" value="TRANSPOSON"/>
    <property type="match status" value="1"/>
</dbReference>
<gene>
    <name evidence="2" type="ORF">M409DRAFT_25501</name>
</gene>
<dbReference type="GeneID" id="54560992"/>
<dbReference type="InterPro" id="IPR050863">
    <property type="entry name" value="CenT-Element_Derived"/>
</dbReference>